<organism evidence="4 5">
    <name type="scientific">Phascolomyces articulosus</name>
    <dbReference type="NCBI Taxonomy" id="60185"/>
    <lineage>
        <taxon>Eukaryota</taxon>
        <taxon>Fungi</taxon>
        <taxon>Fungi incertae sedis</taxon>
        <taxon>Mucoromycota</taxon>
        <taxon>Mucoromycotina</taxon>
        <taxon>Mucoromycetes</taxon>
        <taxon>Mucorales</taxon>
        <taxon>Lichtheimiaceae</taxon>
        <taxon>Phascolomyces</taxon>
    </lineage>
</organism>
<dbReference type="GO" id="GO:0006457">
    <property type="term" value="P:protein folding"/>
    <property type="evidence" value="ECO:0007669"/>
    <property type="project" value="TreeGrafter"/>
</dbReference>
<proteinExistence type="inferred from homology"/>
<gene>
    <name evidence="4" type="ORF">BDA99DRAFT_513195</name>
</gene>
<reference evidence="4" key="2">
    <citation type="submission" date="2023-02" db="EMBL/GenBank/DDBJ databases">
        <authorList>
            <consortium name="DOE Joint Genome Institute"/>
            <person name="Mondo S.J."/>
            <person name="Chang Y."/>
            <person name="Wang Y."/>
            <person name="Ahrendt S."/>
            <person name="Andreopoulos W."/>
            <person name="Barry K."/>
            <person name="Beard J."/>
            <person name="Benny G.L."/>
            <person name="Blankenship S."/>
            <person name="Bonito G."/>
            <person name="Cuomo C."/>
            <person name="Desiro A."/>
            <person name="Gervers K.A."/>
            <person name="Hundley H."/>
            <person name="Kuo A."/>
            <person name="LaButti K."/>
            <person name="Lang B.F."/>
            <person name="Lipzen A."/>
            <person name="O'Donnell K."/>
            <person name="Pangilinan J."/>
            <person name="Reynolds N."/>
            <person name="Sandor L."/>
            <person name="Smith M.W."/>
            <person name="Tsang A."/>
            <person name="Grigoriev I.V."/>
            <person name="Stajich J.E."/>
            <person name="Spatafora J.W."/>
        </authorList>
    </citation>
    <scope>NUCLEOTIDE SEQUENCE</scope>
    <source>
        <strain evidence="4">RSA 2281</strain>
    </source>
</reference>
<dbReference type="InterPro" id="IPR036249">
    <property type="entry name" value="Thioredoxin-like_sf"/>
</dbReference>
<comment type="similarity">
    <text evidence="1">Belongs to the phosducin family.</text>
</comment>
<keyword evidence="5" id="KW-1185">Reference proteome</keyword>
<reference evidence="4" key="1">
    <citation type="journal article" date="2022" name="IScience">
        <title>Evolution of zygomycete secretomes and the origins of terrestrial fungal ecologies.</title>
        <authorList>
            <person name="Chang Y."/>
            <person name="Wang Y."/>
            <person name="Mondo S."/>
            <person name="Ahrendt S."/>
            <person name="Andreopoulos W."/>
            <person name="Barry K."/>
            <person name="Beard J."/>
            <person name="Benny G.L."/>
            <person name="Blankenship S."/>
            <person name="Bonito G."/>
            <person name="Cuomo C."/>
            <person name="Desiro A."/>
            <person name="Gervers K.A."/>
            <person name="Hundley H."/>
            <person name="Kuo A."/>
            <person name="LaButti K."/>
            <person name="Lang B.F."/>
            <person name="Lipzen A."/>
            <person name="O'Donnell K."/>
            <person name="Pangilinan J."/>
            <person name="Reynolds N."/>
            <person name="Sandor L."/>
            <person name="Smith M.E."/>
            <person name="Tsang A."/>
            <person name="Grigoriev I.V."/>
            <person name="Stajich J.E."/>
            <person name="Spatafora J.W."/>
        </authorList>
    </citation>
    <scope>NUCLEOTIDE SEQUENCE</scope>
    <source>
        <strain evidence="4">RSA 2281</strain>
    </source>
</reference>
<dbReference type="InterPro" id="IPR024253">
    <property type="entry name" value="Phosducin_thioredoxin-like_dom"/>
</dbReference>
<dbReference type="PANTHER" id="PTHR45809">
    <property type="entry name" value="VIRAL IAP-ASSOCIATED FACTOR HOMOLOG"/>
    <property type="match status" value="1"/>
</dbReference>
<evidence type="ECO:0000313" key="4">
    <source>
        <dbReference type="EMBL" id="KAI9259405.1"/>
    </source>
</evidence>
<dbReference type="GO" id="GO:0005737">
    <property type="term" value="C:cytoplasm"/>
    <property type="evidence" value="ECO:0007669"/>
    <property type="project" value="TreeGrafter"/>
</dbReference>
<feature type="region of interest" description="Disordered" evidence="2">
    <location>
        <begin position="202"/>
        <end position="243"/>
    </location>
</feature>
<evidence type="ECO:0000256" key="1">
    <source>
        <dbReference type="ARBA" id="ARBA00009686"/>
    </source>
</evidence>
<feature type="domain" description="Phosducin" evidence="3">
    <location>
        <begin position="43"/>
        <end position="207"/>
    </location>
</feature>
<evidence type="ECO:0000259" key="3">
    <source>
        <dbReference type="Pfam" id="PF02114"/>
    </source>
</evidence>
<sequence>MDDPNADTEWNDILRARGIIPPKEEESKEAIEDMYVEALNARKKEEESLENKTLDELDELEDELDDDRIILEYRKKRLEEMQKLTEQNKYGEVTQISKPDFVKEVTEASKECYVVVHLFKDYIPACKLMNQHLAQLAKEFKATKFVKIVSDQCIPNYPDRNVPTLLVYGEGDIKANIVGAIAFGGMNMTVSSIRAQLANVGAVPPEKKEEEDHKKKKSIYRSAATAALSSDEDESDNDDRGYY</sequence>
<accession>A0AAD5K795</accession>
<dbReference type="InterPro" id="IPR051498">
    <property type="entry name" value="Phosducin-like_chap/apop_reg"/>
</dbReference>
<evidence type="ECO:0000313" key="5">
    <source>
        <dbReference type="Proteomes" id="UP001209540"/>
    </source>
</evidence>
<dbReference type="PANTHER" id="PTHR45809:SF3">
    <property type="entry name" value="VIRAL IAP-ASSOCIATED FACTOR HOMOLOG"/>
    <property type="match status" value="1"/>
</dbReference>
<dbReference type="Gene3D" id="3.40.30.10">
    <property type="entry name" value="Glutaredoxin"/>
    <property type="match status" value="1"/>
</dbReference>
<dbReference type="AlphaFoldDB" id="A0AAD5K795"/>
<dbReference type="EMBL" id="JAIXMP010000017">
    <property type="protein sequence ID" value="KAI9259405.1"/>
    <property type="molecule type" value="Genomic_DNA"/>
</dbReference>
<protein>
    <submittedName>
        <fullName evidence="4">Thioredoxin-like protein</fullName>
    </submittedName>
</protein>
<evidence type="ECO:0000256" key="2">
    <source>
        <dbReference type="SAM" id="MobiDB-lite"/>
    </source>
</evidence>
<dbReference type="CDD" id="cd02988">
    <property type="entry name" value="Phd_like_VIAF"/>
    <property type="match status" value="1"/>
</dbReference>
<dbReference type="Proteomes" id="UP001209540">
    <property type="component" value="Unassembled WGS sequence"/>
</dbReference>
<name>A0AAD5K795_9FUNG</name>
<comment type="caution">
    <text evidence="4">The sequence shown here is derived from an EMBL/GenBank/DDBJ whole genome shotgun (WGS) entry which is preliminary data.</text>
</comment>
<dbReference type="Pfam" id="PF02114">
    <property type="entry name" value="Phosducin"/>
    <property type="match status" value="1"/>
</dbReference>
<dbReference type="SUPFAM" id="SSF52833">
    <property type="entry name" value="Thioredoxin-like"/>
    <property type="match status" value="1"/>
</dbReference>